<protein>
    <submittedName>
        <fullName evidence="2">Uncharacterized protein</fullName>
    </submittedName>
</protein>
<evidence type="ECO:0000313" key="3">
    <source>
        <dbReference type="Proteomes" id="UP000299102"/>
    </source>
</evidence>
<dbReference type="Proteomes" id="UP000299102">
    <property type="component" value="Unassembled WGS sequence"/>
</dbReference>
<dbReference type="AlphaFoldDB" id="A0A4C1WB15"/>
<reference evidence="2 3" key="1">
    <citation type="journal article" date="2019" name="Commun. Biol.">
        <title>The bagworm genome reveals a unique fibroin gene that provides high tensile strength.</title>
        <authorList>
            <person name="Kono N."/>
            <person name="Nakamura H."/>
            <person name="Ohtoshi R."/>
            <person name="Tomita M."/>
            <person name="Numata K."/>
            <person name="Arakawa K."/>
        </authorList>
    </citation>
    <scope>NUCLEOTIDE SEQUENCE [LARGE SCALE GENOMIC DNA]</scope>
</reference>
<keyword evidence="3" id="KW-1185">Reference proteome</keyword>
<gene>
    <name evidence="2" type="ORF">EVAR_28092_1</name>
</gene>
<accession>A0A4C1WB15</accession>
<organism evidence="2 3">
    <name type="scientific">Eumeta variegata</name>
    <name type="common">Bagworm moth</name>
    <name type="synonym">Eumeta japonica</name>
    <dbReference type="NCBI Taxonomy" id="151549"/>
    <lineage>
        <taxon>Eukaryota</taxon>
        <taxon>Metazoa</taxon>
        <taxon>Ecdysozoa</taxon>
        <taxon>Arthropoda</taxon>
        <taxon>Hexapoda</taxon>
        <taxon>Insecta</taxon>
        <taxon>Pterygota</taxon>
        <taxon>Neoptera</taxon>
        <taxon>Endopterygota</taxon>
        <taxon>Lepidoptera</taxon>
        <taxon>Glossata</taxon>
        <taxon>Ditrysia</taxon>
        <taxon>Tineoidea</taxon>
        <taxon>Psychidae</taxon>
        <taxon>Oiketicinae</taxon>
        <taxon>Eumeta</taxon>
    </lineage>
</organism>
<evidence type="ECO:0000256" key="1">
    <source>
        <dbReference type="SAM" id="MobiDB-lite"/>
    </source>
</evidence>
<evidence type="ECO:0000313" key="2">
    <source>
        <dbReference type="EMBL" id="GBP47689.1"/>
    </source>
</evidence>
<dbReference type="EMBL" id="BGZK01000507">
    <property type="protein sequence ID" value="GBP47689.1"/>
    <property type="molecule type" value="Genomic_DNA"/>
</dbReference>
<comment type="caution">
    <text evidence="2">The sequence shown here is derived from an EMBL/GenBank/DDBJ whole genome shotgun (WGS) entry which is preliminary data.</text>
</comment>
<sequence>MTGLSPRPARHGDRMEDPGLFIAELQRVGYVQEAILGHVISPPPSLPKHRQTHTRTQSAKVPPCDRAYRVADKVVMRIDFSLHARILAILDGVGRVPLVALKTRTPRP</sequence>
<proteinExistence type="predicted"/>
<feature type="region of interest" description="Disordered" evidence="1">
    <location>
        <begin position="41"/>
        <end position="61"/>
    </location>
</feature>
<name>A0A4C1WB15_EUMVA</name>